<proteinExistence type="inferred from homology"/>
<dbReference type="InterPro" id="IPR005017">
    <property type="entry name" value="OMPP1/FadL/TodX"/>
</dbReference>
<dbReference type="PANTHER" id="PTHR35093">
    <property type="entry name" value="OUTER MEMBRANE PROTEIN NMB0088-RELATED"/>
    <property type="match status" value="1"/>
</dbReference>
<name>A0A811G7U5_9GAMM</name>
<gene>
    <name evidence="9" type="ORF">SFB21_0947</name>
</gene>
<evidence type="ECO:0000256" key="3">
    <source>
        <dbReference type="ARBA" id="ARBA00022452"/>
    </source>
</evidence>
<feature type="signal peptide" evidence="8">
    <location>
        <begin position="1"/>
        <end position="20"/>
    </location>
</feature>
<dbReference type="GO" id="GO:0009279">
    <property type="term" value="C:cell outer membrane"/>
    <property type="evidence" value="ECO:0007669"/>
    <property type="project" value="UniProtKB-SubCell"/>
</dbReference>
<dbReference type="PANTHER" id="PTHR35093:SF8">
    <property type="entry name" value="OUTER MEMBRANE PROTEIN NMB0088-RELATED"/>
    <property type="match status" value="1"/>
</dbReference>
<keyword evidence="6" id="KW-0472">Membrane</keyword>
<dbReference type="GO" id="GO:0015483">
    <property type="term" value="F:long-chain fatty acid transporting porin activity"/>
    <property type="evidence" value="ECO:0007669"/>
    <property type="project" value="TreeGrafter"/>
</dbReference>
<dbReference type="SUPFAM" id="SSF56935">
    <property type="entry name" value="Porins"/>
    <property type="match status" value="1"/>
</dbReference>
<evidence type="ECO:0000256" key="2">
    <source>
        <dbReference type="ARBA" id="ARBA00008163"/>
    </source>
</evidence>
<keyword evidence="5 8" id="KW-0732">Signal</keyword>
<evidence type="ECO:0000256" key="1">
    <source>
        <dbReference type="ARBA" id="ARBA00004571"/>
    </source>
</evidence>
<dbReference type="AlphaFoldDB" id="A0A811G7U5"/>
<dbReference type="RefSeq" id="WP_174558895.1">
    <property type="nucleotide sequence ID" value="NZ_CADDTS010000017.1"/>
</dbReference>
<keyword evidence="7" id="KW-0998">Cell outer membrane</keyword>
<evidence type="ECO:0000256" key="6">
    <source>
        <dbReference type="ARBA" id="ARBA00023136"/>
    </source>
</evidence>
<accession>A0A811G7U5</accession>
<sequence>MDKKSIIVIGTGLLPSMVMAAALERTTQSVNAFLQPNNYVEVGISALSPSAQGTVNPNFPVGANSSTGDIGKSYYAPFAGLKLQLNEKFAVGLLYDQPFGTDAEYPVQNAPVFSQNGEGTKAEVHSDNLTLLIGYKPVSSFQLYAGPAYQQISAKAQLRGAANGGTAGFGQYNIHADTDSAVGWVAGLSYEIPEIALKSSLTYRSKIKHELLLQETRNGIELSALATTQDTVIETPQSVNLELQSGIAANTLAFAQLRWVNWEDFNIQPYWFGQATQGLNMVEYPKDQWAANVGIARKLHEQWTGSVSLGWDGGTGQPVSQLGPVDGYWNVGLGAKFNPTPQYDVSFGVRYFMFGDGKIQAANQKGTDAYIAEFKDTTAWAYALKFGYKF</sequence>
<dbReference type="EMBL" id="CADDTS010000017">
    <property type="protein sequence ID" value="CAB1211652.1"/>
    <property type="molecule type" value="Genomic_DNA"/>
</dbReference>
<keyword evidence="3" id="KW-1134">Transmembrane beta strand</keyword>
<protein>
    <submittedName>
        <fullName evidence="9">Outer membrane protein transport protein (OMPP1/FadL/TodX)</fullName>
    </submittedName>
</protein>
<evidence type="ECO:0000313" key="10">
    <source>
        <dbReference type="Proteomes" id="UP000489961"/>
    </source>
</evidence>
<evidence type="ECO:0000256" key="4">
    <source>
        <dbReference type="ARBA" id="ARBA00022692"/>
    </source>
</evidence>
<dbReference type="Proteomes" id="UP000489961">
    <property type="component" value="Unassembled WGS sequence"/>
</dbReference>
<evidence type="ECO:0000256" key="8">
    <source>
        <dbReference type="SAM" id="SignalP"/>
    </source>
</evidence>
<evidence type="ECO:0000256" key="7">
    <source>
        <dbReference type="ARBA" id="ARBA00023237"/>
    </source>
</evidence>
<dbReference type="Gene3D" id="2.40.160.60">
    <property type="entry name" value="Outer membrane protein transport protein (OMPP1/FadL/TodX)"/>
    <property type="match status" value="1"/>
</dbReference>
<dbReference type="Pfam" id="PF03349">
    <property type="entry name" value="Toluene_X"/>
    <property type="match status" value="1"/>
</dbReference>
<reference evidence="9 10" key="1">
    <citation type="submission" date="2020-02" db="EMBL/GenBank/DDBJ databases">
        <authorList>
            <person name="Chaudhuri R."/>
        </authorList>
    </citation>
    <scope>NUCLEOTIDE SEQUENCE [LARGE SCALE GENOMIC DNA]</scope>
    <source>
        <strain evidence="9">SFB21</strain>
    </source>
</reference>
<evidence type="ECO:0000256" key="5">
    <source>
        <dbReference type="ARBA" id="ARBA00022729"/>
    </source>
</evidence>
<evidence type="ECO:0000313" key="9">
    <source>
        <dbReference type="EMBL" id="CAB1211652.1"/>
    </source>
</evidence>
<comment type="subcellular location">
    <subcellularLocation>
        <location evidence="1">Cell outer membrane</location>
        <topology evidence="1">Multi-pass membrane protein</topology>
    </subcellularLocation>
</comment>
<keyword evidence="4" id="KW-0812">Transmembrane</keyword>
<organism evidence="9 10">
    <name type="scientific">Acinetobacter bouvetii</name>
    <dbReference type="NCBI Taxonomy" id="202951"/>
    <lineage>
        <taxon>Bacteria</taxon>
        <taxon>Pseudomonadati</taxon>
        <taxon>Pseudomonadota</taxon>
        <taxon>Gammaproteobacteria</taxon>
        <taxon>Moraxellales</taxon>
        <taxon>Moraxellaceae</taxon>
        <taxon>Acinetobacter</taxon>
    </lineage>
</organism>
<comment type="caution">
    <text evidence="9">The sequence shown here is derived from an EMBL/GenBank/DDBJ whole genome shotgun (WGS) entry which is preliminary data.</text>
</comment>
<comment type="similarity">
    <text evidence="2">Belongs to the OmpP1/FadL family.</text>
</comment>
<feature type="chain" id="PRO_5032739788" evidence="8">
    <location>
        <begin position="21"/>
        <end position="390"/>
    </location>
</feature>